<keyword evidence="3" id="KW-1185">Reference proteome</keyword>
<keyword evidence="2" id="KW-0378">Hydrolase</keyword>
<dbReference type="AlphaFoldDB" id="A0A2W7TYH4"/>
<dbReference type="Gene3D" id="3.40.50.300">
    <property type="entry name" value="P-loop containing nucleotide triphosphate hydrolases"/>
    <property type="match status" value="2"/>
</dbReference>
<protein>
    <submittedName>
        <fullName evidence="2">DNA helicase</fullName>
    </submittedName>
</protein>
<dbReference type="Proteomes" id="UP000249177">
    <property type="component" value="Unassembled WGS sequence"/>
</dbReference>
<dbReference type="SUPFAM" id="SSF52540">
    <property type="entry name" value="P-loop containing nucleoside triphosphate hydrolases"/>
    <property type="match status" value="1"/>
</dbReference>
<comment type="caution">
    <text evidence="2">The sequence shown here is derived from an EMBL/GenBank/DDBJ whole genome shotgun (WGS) entry which is preliminary data.</text>
</comment>
<dbReference type="GO" id="GO:0004386">
    <property type="term" value="F:helicase activity"/>
    <property type="evidence" value="ECO:0007669"/>
    <property type="project" value="UniProtKB-KW"/>
</dbReference>
<dbReference type="InterPro" id="IPR014001">
    <property type="entry name" value="Helicase_ATP-bd"/>
</dbReference>
<feature type="domain" description="Helicase ATP-binding" evidence="1">
    <location>
        <begin position="137"/>
        <end position="280"/>
    </location>
</feature>
<name>A0A2W7TYH4_9FLAO</name>
<dbReference type="EMBL" id="QKXH01000002">
    <property type="protein sequence ID" value="PZX94564.1"/>
    <property type="molecule type" value="Genomic_DNA"/>
</dbReference>
<dbReference type="GO" id="GO:0005524">
    <property type="term" value="F:ATP binding"/>
    <property type="evidence" value="ECO:0007669"/>
    <property type="project" value="InterPro"/>
</dbReference>
<dbReference type="OrthoDB" id="9815222at2"/>
<gene>
    <name evidence="2" type="ORF">DOS84_03125</name>
</gene>
<sequence>MQNPNRQFTAAFKNNNFRNVIEKLTSDKILDTNEKSYVLACALLFLKEYENDKRYKSFADFAYFLILKYSVFYKDYKPLYDFSTNFGFYPITKIILENNLLETTGINDELIQIGLDNFQNIDEKYYETLEQNKNKNLFLEDQTNEKSYLAPTSFGKSSIIIDYIKRLENKERIAIIVPTKSLLMQTYKMIKGANLNYKLLFHDEMYEKEKSFIAIFTQERALRLLKKQKKIFYDVLIIDEAHKILESVKDKSNRSVLLSRLISLNKNLNSNHKVIYLSPLIEDVENIKIYENQNIKNYRINFNIKEPELFEYKLNGDVIKHNRFFINNNFEGFLTDNITNYFKYLISNSGEKNFIYHARPIKVEEIAKDFCKNLEKTTDLVNIKIIIDILKKEVHKDFYVIDYLEYGLLYIHGQMPDLIKEYLEKKYKELDEIKYLVANSVILEGINMPIDTLFIFNTYGLGGKGLTNLIGRVNRLNEIFKDNKDKLYKLLPKIHFINTKEYNSTENKISNMLPIIKSLRSSVFKDEVKNPLLLNYDIESIKNKDSNEQERLRESKRKIQEQERFLNTIPENKFEKLKQYLIESGIINLYKCEIDELTKMILLKLDLKNQWEDIEILEKIYSIFIEDNLDIISDNEFKRFEYKETRNHYKFYITVNQKRSLKENIEDLLRYFIEKAKSPIKKERMFYFGTAYGREVYDQINSPKGSKVYIDLRTVEKENELINLAIVKLKMEDNFISFTLNKFIVFLYDYDLISEDIYNLYVYGTTEKNKIKFTKFGMNVSLVSKLDLDNQLKNIELDKNNNIKVNLLFKEYLKSLNDFQRFEIERFIN</sequence>
<dbReference type="GO" id="GO:0003676">
    <property type="term" value="F:nucleic acid binding"/>
    <property type="evidence" value="ECO:0007669"/>
    <property type="project" value="InterPro"/>
</dbReference>
<reference evidence="2 3" key="1">
    <citation type="submission" date="2018-06" db="EMBL/GenBank/DDBJ databases">
        <title>Flavobacterium sp IMCC34762, genome.</title>
        <authorList>
            <person name="Joung Y."/>
            <person name="Cho J."/>
            <person name="Song J."/>
        </authorList>
    </citation>
    <scope>NUCLEOTIDE SEQUENCE [LARGE SCALE GENOMIC DNA]</scope>
    <source>
        <strain evidence="2 3">IMCC34762</strain>
    </source>
</reference>
<dbReference type="Pfam" id="PF00270">
    <property type="entry name" value="DEAD"/>
    <property type="match status" value="1"/>
</dbReference>
<dbReference type="InterPro" id="IPR011545">
    <property type="entry name" value="DEAD/DEAH_box_helicase_dom"/>
</dbReference>
<keyword evidence="2" id="KW-0067">ATP-binding</keyword>
<dbReference type="PROSITE" id="PS51192">
    <property type="entry name" value="HELICASE_ATP_BIND_1"/>
    <property type="match status" value="1"/>
</dbReference>
<proteinExistence type="predicted"/>
<evidence type="ECO:0000259" key="1">
    <source>
        <dbReference type="PROSITE" id="PS51192"/>
    </source>
</evidence>
<accession>A0A2W7TYH4</accession>
<evidence type="ECO:0000313" key="2">
    <source>
        <dbReference type="EMBL" id="PZX94564.1"/>
    </source>
</evidence>
<keyword evidence="2" id="KW-0547">Nucleotide-binding</keyword>
<evidence type="ECO:0000313" key="3">
    <source>
        <dbReference type="Proteomes" id="UP000249177"/>
    </source>
</evidence>
<dbReference type="RefSeq" id="WP_111408664.1">
    <property type="nucleotide sequence ID" value="NZ_QKXH01000002.1"/>
</dbReference>
<dbReference type="SMART" id="SM00487">
    <property type="entry name" value="DEXDc"/>
    <property type="match status" value="1"/>
</dbReference>
<dbReference type="InterPro" id="IPR027417">
    <property type="entry name" value="P-loop_NTPase"/>
</dbReference>
<organism evidence="2 3">
    <name type="scientific">Flavobacterium aquariorum</name>
    <dbReference type="NCBI Taxonomy" id="2217670"/>
    <lineage>
        <taxon>Bacteria</taxon>
        <taxon>Pseudomonadati</taxon>
        <taxon>Bacteroidota</taxon>
        <taxon>Flavobacteriia</taxon>
        <taxon>Flavobacteriales</taxon>
        <taxon>Flavobacteriaceae</taxon>
        <taxon>Flavobacterium</taxon>
    </lineage>
</organism>
<keyword evidence="2" id="KW-0347">Helicase</keyword>